<dbReference type="EMBL" id="BARU01043493">
    <property type="protein sequence ID" value="GAH81917.1"/>
    <property type="molecule type" value="Genomic_DNA"/>
</dbReference>
<organism evidence="4">
    <name type="scientific">marine sediment metagenome</name>
    <dbReference type="NCBI Taxonomy" id="412755"/>
    <lineage>
        <taxon>unclassified sequences</taxon>
        <taxon>metagenomes</taxon>
        <taxon>ecological metagenomes</taxon>
    </lineage>
</organism>
<dbReference type="InterPro" id="IPR036890">
    <property type="entry name" value="HATPase_C_sf"/>
</dbReference>
<dbReference type="SUPFAM" id="SSF55874">
    <property type="entry name" value="ATPase domain of HSP90 chaperone/DNA topoisomerase II/histidine kinase"/>
    <property type="match status" value="1"/>
</dbReference>
<dbReference type="Gene3D" id="3.30.565.10">
    <property type="entry name" value="Histidine kinase-like ATPase, C-terminal domain"/>
    <property type="match status" value="1"/>
</dbReference>
<dbReference type="PANTHER" id="PTHR10073:SF12">
    <property type="entry name" value="DNA MISMATCH REPAIR PROTEIN MLH1"/>
    <property type="match status" value="1"/>
</dbReference>
<comment type="caution">
    <text evidence="4">The sequence shown here is derived from an EMBL/GenBank/DDBJ whole genome shotgun (WGS) entry which is preliminary data.</text>
</comment>
<evidence type="ECO:0000256" key="3">
    <source>
        <dbReference type="ARBA" id="ARBA00023204"/>
    </source>
</evidence>
<evidence type="ECO:0000256" key="2">
    <source>
        <dbReference type="ARBA" id="ARBA00022763"/>
    </source>
</evidence>
<dbReference type="InterPro" id="IPR002099">
    <property type="entry name" value="MutL/Mlh/PMS"/>
</dbReference>
<feature type="non-terminal residue" evidence="4">
    <location>
        <position position="175"/>
    </location>
</feature>
<dbReference type="GO" id="GO:0006298">
    <property type="term" value="P:mismatch repair"/>
    <property type="evidence" value="ECO:0007669"/>
    <property type="project" value="InterPro"/>
</dbReference>
<reference evidence="4" key="1">
    <citation type="journal article" date="2014" name="Front. Microbiol.">
        <title>High frequency of phylogenetically diverse reductive dehalogenase-homologous genes in deep subseafloor sedimentary metagenomes.</title>
        <authorList>
            <person name="Kawai M."/>
            <person name="Futagami T."/>
            <person name="Toyoda A."/>
            <person name="Takaki Y."/>
            <person name="Nishi S."/>
            <person name="Hori S."/>
            <person name="Arai W."/>
            <person name="Tsubouchi T."/>
            <person name="Morono Y."/>
            <person name="Uchiyama I."/>
            <person name="Ito T."/>
            <person name="Fujiyama A."/>
            <person name="Inagaki F."/>
            <person name="Takami H."/>
        </authorList>
    </citation>
    <scope>NUCLEOTIDE SEQUENCE</scope>
    <source>
        <strain evidence="4">Expedition CK06-06</strain>
    </source>
</reference>
<dbReference type="GO" id="GO:0140664">
    <property type="term" value="F:ATP-dependent DNA damage sensor activity"/>
    <property type="evidence" value="ECO:0007669"/>
    <property type="project" value="InterPro"/>
</dbReference>
<dbReference type="NCBIfam" id="TIGR00585">
    <property type="entry name" value="mutl"/>
    <property type="match status" value="1"/>
</dbReference>
<protein>
    <recommendedName>
        <fullName evidence="5">DNA mismatch repair protein MutL</fullName>
    </recommendedName>
</protein>
<dbReference type="GO" id="GO:0030983">
    <property type="term" value="F:mismatched DNA binding"/>
    <property type="evidence" value="ECO:0007669"/>
    <property type="project" value="InterPro"/>
</dbReference>
<comment type="similarity">
    <text evidence="1">Belongs to the DNA mismatch repair MutL/HexB family.</text>
</comment>
<dbReference type="GO" id="GO:0032300">
    <property type="term" value="C:mismatch repair complex"/>
    <property type="evidence" value="ECO:0007669"/>
    <property type="project" value="InterPro"/>
</dbReference>
<name>X1IJN0_9ZZZZ</name>
<dbReference type="CDD" id="cd16926">
    <property type="entry name" value="HATPase_MutL-MLH-PMS-like"/>
    <property type="match status" value="1"/>
</dbReference>
<accession>X1IJN0</accession>
<evidence type="ECO:0000256" key="1">
    <source>
        <dbReference type="ARBA" id="ARBA00006082"/>
    </source>
</evidence>
<dbReference type="Pfam" id="PF13589">
    <property type="entry name" value="HATPase_c_3"/>
    <property type="match status" value="1"/>
</dbReference>
<proteinExistence type="inferred from homology"/>
<dbReference type="AlphaFoldDB" id="X1IJN0"/>
<dbReference type="InterPro" id="IPR014762">
    <property type="entry name" value="DNA_mismatch_repair_CS"/>
</dbReference>
<keyword evidence="2" id="KW-0227">DNA damage</keyword>
<dbReference type="InterPro" id="IPR038973">
    <property type="entry name" value="MutL/Mlh/Pms-like"/>
</dbReference>
<sequence length="175" mass="19319">MNRSKIKKIVDAEKIAAGEVVERPANIVKELLENSIDAGARQIRIIVKKAGKSLIQIIDDGIGIPPDEIGIAFDRHTSSKIVNIEDLERLSTLGFRGEALASIAAVSQVEINSRIKEKERGVKLILEGGKVIERKEVFCPIGTDIKVKSLFYNIPARLKFLKKDPTELGHITDII</sequence>
<dbReference type="GO" id="GO:0005524">
    <property type="term" value="F:ATP binding"/>
    <property type="evidence" value="ECO:0007669"/>
    <property type="project" value="InterPro"/>
</dbReference>
<dbReference type="PANTHER" id="PTHR10073">
    <property type="entry name" value="DNA MISMATCH REPAIR PROTEIN MLH, PMS, MUTL"/>
    <property type="match status" value="1"/>
</dbReference>
<evidence type="ECO:0000313" key="4">
    <source>
        <dbReference type="EMBL" id="GAH81917.1"/>
    </source>
</evidence>
<dbReference type="FunFam" id="3.30.565.10:FF:000003">
    <property type="entry name" value="DNA mismatch repair endonuclease MutL"/>
    <property type="match status" value="1"/>
</dbReference>
<dbReference type="GO" id="GO:0016887">
    <property type="term" value="F:ATP hydrolysis activity"/>
    <property type="evidence" value="ECO:0007669"/>
    <property type="project" value="InterPro"/>
</dbReference>
<keyword evidence="3" id="KW-0234">DNA repair</keyword>
<evidence type="ECO:0008006" key="5">
    <source>
        <dbReference type="Google" id="ProtNLM"/>
    </source>
</evidence>
<dbReference type="PROSITE" id="PS00058">
    <property type="entry name" value="DNA_MISMATCH_REPAIR_1"/>
    <property type="match status" value="1"/>
</dbReference>
<gene>
    <name evidence="4" type="ORF">S03H2_66579</name>
</gene>